<evidence type="ECO:0000256" key="6">
    <source>
        <dbReference type="SAM" id="Phobius"/>
    </source>
</evidence>
<dbReference type="Proteomes" id="UP000199602">
    <property type="component" value="Unassembled WGS sequence"/>
</dbReference>
<dbReference type="PANTHER" id="PTHR42920">
    <property type="entry name" value="OS03G0707200 PROTEIN-RELATED"/>
    <property type="match status" value="1"/>
</dbReference>
<keyword evidence="4 6" id="KW-1133">Transmembrane helix</keyword>
<gene>
    <name evidence="8" type="ORF">SAMN04488516_101114</name>
</gene>
<evidence type="ECO:0000256" key="5">
    <source>
        <dbReference type="ARBA" id="ARBA00023136"/>
    </source>
</evidence>
<feature type="transmembrane region" description="Helical" evidence="6">
    <location>
        <begin position="219"/>
        <end position="240"/>
    </location>
</feature>
<feature type="transmembrane region" description="Helical" evidence="6">
    <location>
        <begin position="38"/>
        <end position="57"/>
    </location>
</feature>
<dbReference type="EMBL" id="FNIN01000001">
    <property type="protein sequence ID" value="SDN23082.1"/>
    <property type="molecule type" value="Genomic_DNA"/>
</dbReference>
<feature type="transmembrane region" description="Helical" evidence="6">
    <location>
        <begin position="107"/>
        <end position="124"/>
    </location>
</feature>
<comment type="subcellular location">
    <subcellularLocation>
        <location evidence="1">Cell membrane</location>
        <topology evidence="1">Multi-pass membrane protein</topology>
    </subcellularLocation>
</comment>
<evidence type="ECO:0000313" key="9">
    <source>
        <dbReference type="Proteomes" id="UP000199602"/>
    </source>
</evidence>
<feature type="transmembrane region" description="Helical" evidence="6">
    <location>
        <begin position="186"/>
        <end position="207"/>
    </location>
</feature>
<keyword evidence="5 6" id="KW-0472">Membrane</keyword>
<dbReference type="STRING" id="206665.SAMN04488516_101114"/>
<organism evidence="8 9">
    <name type="scientific">Desulfonauticus submarinus</name>
    <dbReference type="NCBI Taxonomy" id="206665"/>
    <lineage>
        <taxon>Bacteria</taxon>
        <taxon>Pseudomonadati</taxon>
        <taxon>Thermodesulfobacteriota</taxon>
        <taxon>Desulfovibrionia</taxon>
        <taxon>Desulfovibrionales</taxon>
        <taxon>Desulfonauticaceae</taxon>
        <taxon>Desulfonauticus</taxon>
    </lineage>
</organism>
<reference evidence="8 9" key="1">
    <citation type="submission" date="2016-10" db="EMBL/GenBank/DDBJ databases">
        <authorList>
            <person name="de Groot N.N."/>
        </authorList>
    </citation>
    <scope>NUCLEOTIDE SEQUENCE [LARGE SCALE GENOMIC DNA]</scope>
    <source>
        <strain evidence="8 9">DSM 15269</strain>
    </source>
</reference>
<keyword evidence="2" id="KW-1003">Cell membrane</keyword>
<feature type="transmembrane region" description="Helical" evidence="6">
    <location>
        <begin position="77"/>
        <end position="101"/>
    </location>
</feature>
<proteinExistence type="predicted"/>
<dbReference type="RefSeq" id="WP_092061763.1">
    <property type="nucleotide sequence ID" value="NZ_FNIN01000001.1"/>
</dbReference>
<feature type="transmembrane region" description="Helical" evidence="6">
    <location>
        <begin position="131"/>
        <end position="148"/>
    </location>
</feature>
<dbReference type="InterPro" id="IPR051258">
    <property type="entry name" value="Diverse_Substrate_Transporter"/>
</dbReference>
<feature type="transmembrane region" description="Helical" evidence="6">
    <location>
        <begin position="274"/>
        <end position="297"/>
    </location>
</feature>
<keyword evidence="3 6" id="KW-0812">Transmembrane</keyword>
<dbReference type="PANTHER" id="PTHR42920:SF5">
    <property type="entry name" value="EAMA DOMAIN-CONTAINING PROTEIN"/>
    <property type="match status" value="1"/>
</dbReference>
<protein>
    <submittedName>
        <fullName evidence="8">EamA-like transporter family protein</fullName>
    </submittedName>
</protein>
<dbReference type="InterPro" id="IPR000620">
    <property type="entry name" value="EamA_dom"/>
</dbReference>
<dbReference type="SUPFAM" id="SSF103481">
    <property type="entry name" value="Multidrug resistance efflux transporter EmrE"/>
    <property type="match status" value="2"/>
</dbReference>
<dbReference type="GO" id="GO:0005886">
    <property type="term" value="C:plasma membrane"/>
    <property type="evidence" value="ECO:0007669"/>
    <property type="project" value="UniProtKB-SubCell"/>
</dbReference>
<name>A0A1G9ZNL3_9BACT</name>
<accession>A0A1G9ZNL3</accession>
<dbReference type="Pfam" id="PF00892">
    <property type="entry name" value="EamA"/>
    <property type="match status" value="2"/>
</dbReference>
<feature type="transmembrane region" description="Helical" evidence="6">
    <location>
        <begin position="160"/>
        <end position="179"/>
    </location>
</feature>
<dbReference type="OrthoDB" id="9804865at2"/>
<evidence type="ECO:0000313" key="8">
    <source>
        <dbReference type="EMBL" id="SDN23082.1"/>
    </source>
</evidence>
<evidence type="ECO:0000256" key="4">
    <source>
        <dbReference type="ARBA" id="ARBA00022989"/>
    </source>
</evidence>
<evidence type="ECO:0000259" key="7">
    <source>
        <dbReference type="Pfam" id="PF00892"/>
    </source>
</evidence>
<sequence>MRDNFRILKADIFLLVAAFIWGAAFVAQRVGMDYLPPFYFNGIRFLLGGITLLPLVLINSKKSNQLNFFQKRDVKGVLVGGFCLGSILFVASSLQQIGMIYTTAGKAGFITGLYVVIVPIVGYFLKQDIHFGVVIGVILSVIGLYLLSINEDFTIDKGDFFVFLCSVMFSFHVIAIGYFAPKYDCIFLSCIQFFVNACLSLIVAFFWESISWQAIYGGLWPILYGGFMSAGIAFTLQVVAQKDAPPAHASIIMSLESVFAALTGWWILGEVLSLRARWGCIFMFIGAVLAQIWPYVFKRNK</sequence>
<keyword evidence="9" id="KW-1185">Reference proteome</keyword>
<dbReference type="InterPro" id="IPR037185">
    <property type="entry name" value="EmrE-like"/>
</dbReference>
<evidence type="ECO:0000256" key="3">
    <source>
        <dbReference type="ARBA" id="ARBA00022692"/>
    </source>
</evidence>
<evidence type="ECO:0000256" key="1">
    <source>
        <dbReference type="ARBA" id="ARBA00004651"/>
    </source>
</evidence>
<dbReference type="AlphaFoldDB" id="A0A1G9ZNL3"/>
<feature type="domain" description="EamA" evidence="7">
    <location>
        <begin position="157"/>
        <end position="289"/>
    </location>
</feature>
<evidence type="ECO:0000256" key="2">
    <source>
        <dbReference type="ARBA" id="ARBA00022475"/>
    </source>
</evidence>
<feature type="transmembrane region" description="Helical" evidence="6">
    <location>
        <begin position="12"/>
        <end position="32"/>
    </location>
</feature>
<feature type="domain" description="EamA" evidence="7">
    <location>
        <begin position="9"/>
        <end position="148"/>
    </location>
</feature>
<feature type="transmembrane region" description="Helical" evidence="6">
    <location>
        <begin position="247"/>
        <end position="268"/>
    </location>
</feature>